<dbReference type="PIRSF" id="PIRSF001359">
    <property type="entry name" value="F_bP_aldolase_II"/>
    <property type="match status" value="1"/>
</dbReference>
<dbReference type="CDD" id="cd00947">
    <property type="entry name" value="TBP_aldolase_IIB"/>
    <property type="match status" value="1"/>
</dbReference>
<dbReference type="Pfam" id="PF01116">
    <property type="entry name" value="F_bP_aldolase"/>
    <property type="match status" value="1"/>
</dbReference>
<dbReference type="PANTHER" id="PTHR30304:SF0">
    <property type="entry name" value="D-TAGATOSE-1,6-BISPHOSPHATE ALDOLASE SUBUNIT GATY-RELATED"/>
    <property type="match status" value="1"/>
</dbReference>
<dbReference type="InterPro" id="IPR011289">
    <property type="entry name" value="Fruc_bis_ald_class-2"/>
</dbReference>
<dbReference type="GO" id="GO:0008270">
    <property type="term" value="F:zinc ion binding"/>
    <property type="evidence" value="ECO:0007669"/>
    <property type="project" value="InterPro"/>
</dbReference>
<comment type="caution">
    <text evidence="7">The sequence shown here is derived from an EMBL/GenBank/DDBJ whole genome shotgun (WGS) entry which is preliminary data.</text>
</comment>
<evidence type="ECO:0000256" key="4">
    <source>
        <dbReference type="PIRSR" id="PIRSR001359-1"/>
    </source>
</evidence>
<dbReference type="InterPro" id="IPR050246">
    <property type="entry name" value="Class_II_FBP_aldolase"/>
</dbReference>
<name>A0A841YHC3_9LIST</name>
<reference evidence="7 8" key="1">
    <citation type="submission" date="2020-03" db="EMBL/GenBank/DDBJ databases">
        <title>Soil Listeria distribution.</title>
        <authorList>
            <person name="Liao J."/>
            <person name="Wiedmann M."/>
        </authorList>
    </citation>
    <scope>NUCLEOTIDE SEQUENCE [LARGE SCALE GENOMIC DNA]</scope>
    <source>
        <strain evidence="7 8">FSL L7-1645</strain>
    </source>
</reference>
<comment type="cofactor">
    <cofactor evidence="6">
        <name>Zn(2+)</name>
        <dbReference type="ChEBI" id="CHEBI:29105"/>
    </cofactor>
    <text evidence="6">Binds 2 Zn(2+) ions per subunit. One is catalytic and the other provides a structural contribution.</text>
</comment>
<dbReference type="PROSITE" id="PS00602">
    <property type="entry name" value="ALDOLASE_CLASS_II_1"/>
    <property type="match status" value="1"/>
</dbReference>
<gene>
    <name evidence="7" type="primary">fba</name>
    <name evidence="7" type="ORF">HB844_12115</name>
</gene>
<dbReference type="PROSITE" id="PS00806">
    <property type="entry name" value="ALDOLASE_CLASS_II_2"/>
    <property type="match status" value="1"/>
</dbReference>
<feature type="binding site" evidence="6">
    <location>
        <position position="107"/>
    </location>
    <ligand>
        <name>Zn(2+)</name>
        <dbReference type="ChEBI" id="CHEBI:29105"/>
        <label>2</label>
    </ligand>
</feature>
<feature type="binding site" evidence="5">
    <location>
        <begin position="209"/>
        <end position="211"/>
    </location>
    <ligand>
        <name>dihydroxyacetone phosphate</name>
        <dbReference type="ChEBI" id="CHEBI:57642"/>
    </ligand>
</feature>
<feature type="binding site" evidence="6">
    <location>
        <position position="86"/>
    </location>
    <ligand>
        <name>Zn(2+)</name>
        <dbReference type="ChEBI" id="CHEBI:29105"/>
        <label>1</label>
        <note>catalytic</note>
    </ligand>
</feature>
<evidence type="ECO:0000256" key="2">
    <source>
        <dbReference type="ARBA" id="ARBA00022833"/>
    </source>
</evidence>
<dbReference type="GO" id="GO:0030388">
    <property type="term" value="P:fructose 1,6-bisphosphate metabolic process"/>
    <property type="evidence" value="ECO:0007669"/>
    <property type="project" value="InterPro"/>
</dbReference>
<dbReference type="EMBL" id="JAARPY010000015">
    <property type="protein sequence ID" value="MBC1399620.1"/>
    <property type="molecule type" value="Genomic_DNA"/>
</dbReference>
<dbReference type="GO" id="GO:0006096">
    <property type="term" value="P:glycolytic process"/>
    <property type="evidence" value="ECO:0007669"/>
    <property type="project" value="InterPro"/>
</dbReference>
<dbReference type="NCBIfam" id="TIGR00167">
    <property type="entry name" value="cbbA"/>
    <property type="match status" value="1"/>
</dbReference>
<dbReference type="NCBIfam" id="TIGR01859">
    <property type="entry name" value="fruc_bis_ald"/>
    <property type="match status" value="1"/>
</dbReference>
<feature type="binding site" evidence="6">
    <location>
        <position position="180"/>
    </location>
    <ligand>
        <name>Zn(2+)</name>
        <dbReference type="ChEBI" id="CHEBI:29105"/>
        <label>1</label>
        <note>catalytic</note>
    </ligand>
</feature>
<proteinExistence type="predicted"/>
<dbReference type="SUPFAM" id="SSF51569">
    <property type="entry name" value="Aldolase"/>
    <property type="match status" value="1"/>
</dbReference>
<keyword evidence="1 6" id="KW-0479">Metal-binding</keyword>
<protein>
    <submittedName>
        <fullName evidence="7">Class II fructose-1,6-bisphosphate aldolase</fullName>
        <ecNumber evidence="7">4.1.2.13</ecNumber>
    </submittedName>
</protein>
<accession>A0A841YHC3</accession>
<organism evidence="7 8">
    <name type="scientific">Listeria fleischmannii</name>
    <dbReference type="NCBI Taxonomy" id="1069827"/>
    <lineage>
        <taxon>Bacteria</taxon>
        <taxon>Bacillati</taxon>
        <taxon>Bacillota</taxon>
        <taxon>Bacilli</taxon>
        <taxon>Bacillales</taxon>
        <taxon>Listeriaceae</taxon>
        <taxon>Listeria</taxon>
    </lineage>
</organism>
<evidence type="ECO:0000256" key="3">
    <source>
        <dbReference type="ARBA" id="ARBA00023239"/>
    </source>
</evidence>
<dbReference type="AlphaFoldDB" id="A0A841YHC3"/>
<feature type="active site" description="Proton donor" evidence="4">
    <location>
        <position position="85"/>
    </location>
</feature>
<dbReference type="Gene3D" id="3.20.20.70">
    <property type="entry name" value="Aldolase class I"/>
    <property type="match status" value="1"/>
</dbReference>
<keyword evidence="2 6" id="KW-0862">Zinc</keyword>
<dbReference type="PANTHER" id="PTHR30304">
    <property type="entry name" value="D-TAGATOSE-1,6-BISPHOSPHATE ALDOLASE"/>
    <property type="match status" value="1"/>
</dbReference>
<dbReference type="Proteomes" id="UP000571128">
    <property type="component" value="Unassembled WGS sequence"/>
</dbReference>
<keyword evidence="3 7" id="KW-0456">Lyase</keyword>
<sequence length="284" mass="31051">MAFVSMTHLLKEAKKDGYAVGQFNINGELWVQAILRAAERLKSPVILASSDRIVDYLGGFKTIVQMVRSLTDEMKITVPVVLHLDHGQTVERCIAAIDAGYSSVMYDGSSLPIAENILNTKKVTDYAHKKFVSVEAEVGSVGGMEDGLIGGIKYADLEECKRLVKEANVDALAAALGSVHGKYQGEPVLGFPEMNAISEAVQIPLVLHGASGIPLNQLKKAIQFGHAKININTECNLAFRKTLQETLVENPDIFEPRALLLPSMMAIQNVVEEKMREFDSVNRV</sequence>
<feature type="binding site" evidence="6">
    <location>
        <position position="137"/>
    </location>
    <ligand>
        <name>Zn(2+)</name>
        <dbReference type="ChEBI" id="CHEBI:29105"/>
        <label>2</label>
    </ligand>
</feature>
<evidence type="ECO:0000256" key="6">
    <source>
        <dbReference type="PIRSR" id="PIRSR001359-3"/>
    </source>
</evidence>
<evidence type="ECO:0000256" key="1">
    <source>
        <dbReference type="ARBA" id="ARBA00022723"/>
    </source>
</evidence>
<dbReference type="InterPro" id="IPR000771">
    <property type="entry name" value="FBA_II"/>
</dbReference>
<feature type="binding site" evidence="5">
    <location>
        <position position="181"/>
    </location>
    <ligand>
        <name>dihydroxyacetone phosphate</name>
        <dbReference type="ChEBI" id="CHEBI:57642"/>
    </ligand>
</feature>
<feature type="binding site" evidence="6">
    <location>
        <position position="208"/>
    </location>
    <ligand>
        <name>Zn(2+)</name>
        <dbReference type="ChEBI" id="CHEBI:29105"/>
        <label>1</label>
        <note>catalytic</note>
    </ligand>
</feature>
<feature type="binding site" evidence="5">
    <location>
        <begin position="230"/>
        <end position="233"/>
    </location>
    <ligand>
        <name>dihydroxyacetone phosphate</name>
        <dbReference type="ChEBI" id="CHEBI:57642"/>
    </ligand>
</feature>
<evidence type="ECO:0000313" key="7">
    <source>
        <dbReference type="EMBL" id="MBC1399620.1"/>
    </source>
</evidence>
<dbReference type="InterPro" id="IPR013785">
    <property type="entry name" value="Aldolase_TIM"/>
</dbReference>
<dbReference type="RefSeq" id="WP_185338738.1">
    <property type="nucleotide sequence ID" value="NZ_JAARPY010000015.1"/>
</dbReference>
<evidence type="ECO:0000256" key="5">
    <source>
        <dbReference type="PIRSR" id="PIRSR001359-2"/>
    </source>
</evidence>
<dbReference type="EC" id="4.1.2.13" evidence="7"/>
<dbReference type="GO" id="GO:0004332">
    <property type="term" value="F:fructose-bisphosphate aldolase activity"/>
    <property type="evidence" value="ECO:0007669"/>
    <property type="project" value="UniProtKB-EC"/>
</dbReference>
<evidence type="ECO:0000313" key="8">
    <source>
        <dbReference type="Proteomes" id="UP000571128"/>
    </source>
</evidence>